<dbReference type="AlphaFoldDB" id="A0A2J6QZ68"/>
<protein>
    <submittedName>
        <fullName evidence="1">Uncharacterized protein</fullName>
    </submittedName>
</protein>
<name>A0A2J6QZ68_HYAVF</name>
<sequence length="73" mass="8150">RRMFKTRSSYVGIEPKAMKHGDKIALCKGGKVPFIIRPNGGGQEYHLIGDCYIHGMMYGESSGEEMCGVLWLL</sequence>
<dbReference type="Pfam" id="PF26639">
    <property type="entry name" value="Het-6_barrel"/>
    <property type="match status" value="1"/>
</dbReference>
<evidence type="ECO:0000313" key="1">
    <source>
        <dbReference type="EMBL" id="PMD31574.1"/>
    </source>
</evidence>
<dbReference type="OrthoDB" id="5430496at2759"/>
<dbReference type="InterPro" id="IPR052895">
    <property type="entry name" value="HetReg/Transcr_Mod"/>
</dbReference>
<dbReference type="Proteomes" id="UP000235786">
    <property type="component" value="Unassembled WGS sequence"/>
</dbReference>
<accession>A0A2J6QZ68</accession>
<dbReference type="PANTHER" id="PTHR24148:SF64">
    <property type="entry name" value="HETEROKARYON INCOMPATIBILITY DOMAIN-CONTAINING PROTEIN"/>
    <property type="match status" value="1"/>
</dbReference>
<dbReference type="EMBL" id="KZ613962">
    <property type="protein sequence ID" value="PMD31574.1"/>
    <property type="molecule type" value="Genomic_DNA"/>
</dbReference>
<evidence type="ECO:0000313" key="2">
    <source>
        <dbReference type="Proteomes" id="UP000235786"/>
    </source>
</evidence>
<feature type="non-terminal residue" evidence="1">
    <location>
        <position position="1"/>
    </location>
</feature>
<gene>
    <name evidence="1" type="ORF">L207DRAFT_442077</name>
</gene>
<keyword evidence="2" id="KW-1185">Reference proteome</keyword>
<dbReference type="STRING" id="1149755.A0A2J6QZ68"/>
<proteinExistence type="predicted"/>
<dbReference type="PANTHER" id="PTHR24148">
    <property type="entry name" value="ANKYRIN REPEAT DOMAIN-CONTAINING PROTEIN 39 HOMOLOG-RELATED"/>
    <property type="match status" value="1"/>
</dbReference>
<reference evidence="1 2" key="1">
    <citation type="submission" date="2016-04" db="EMBL/GenBank/DDBJ databases">
        <title>A degradative enzymes factory behind the ericoid mycorrhizal symbiosis.</title>
        <authorList>
            <consortium name="DOE Joint Genome Institute"/>
            <person name="Martino E."/>
            <person name="Morin E."/>
            <person name="Grelet G."/>
            <person name="Kuo A."/>
            <person name="Kohler A."/>
            <person name="Daghino S."/>
            <person name="Barry K."/>
            <person name="Choi C."/>
            <person name="Cichocki N."/>
            <person name="Clum A."/>
            <person name="Copeland A."/>
            <person name="Hainaut M."/>
            <person name="Haridas S."/>
            <person name="Labutti K."/>
            <person name="Lindquist E."/>
            <person name="Lipzen A."/>
            <person name="Khouja H.-R."/>
            <person name="Murat C."/>
            <person name="Ohm R."/>
            <person name="Olson A."/>
            <person name="Spatafora J."/>
            <person name="Veneault-Fourrey C."/>
            <person name="Henrissat B."/>
            <person name="Grigoriev I."/>
            <person name="Martin F."/>
            <person name="Perotto S."/>
        </authorList>
    </citation>
    <scope>NUCLEOTIDE SEQUENCE [LARGE SCALE GENOMIC DNA]</scope>
    <source>
        <strain evidence="1 2">F</strain>
    </source>
</reference>
<organism evidence="1 2">
    <name type="scientific">Hyaloscypha variabilis (strain UAMH 11265 / GT02V1 / F)</name>
    <name type="common">Meliniomyces variabilis</name>
    <dbReference type="NCBI Taxonomy" id="1149755"/>
    <lineage>
        <taxon>Eukaryota</taxon>
        <taxon>Fungi</taxon>
        <taxon>Dikarya</taxon>
        <taxon>Ascomycota</taxon>
        <taxon>Pezizomycotina</taxon>
        <taxon>Leotiomycetes</taxon>
        <taxon>Helotiales</taxon>
        <taxon>Hyaloscyphaceae</taxon>
        <taxon>Hyaloscypha</taxon>
        <taxon>Hyaloscypha variabilis</taxon>
    </lineage>
</organism>